<dbReference type="RefSeq" id="WP_083489860.1">
    <property type="nucleotide sequence ID" value="NZ_LDJM01000032.1"/>
</dbReference>
<comment type="caution">
    <text evidence="3">The sequence shown here is derived from an EMBL/GenBank/DDBJ whole genome shotgun (WGS) entry which is preliminary data.</text>
</comment>
<dbReference type="PANTHER" id="PTHR30015:SF7">
    <property type="entry name" value="TYPE IV METHYL-DIRECTED RESTRICTION ENZYME ECOKMRR"/>
    <property type="match status" value="1"/>
</dbReference>
<proteinExistence type="predicted"/>
<keyword evidence="4" id="KW-1185">Reference proteome</keyword>
<dbReference type="OrthoDB" id="5965220at2"/>
<dbReference type="PANTHER" id="PTHR30015">
    <property type="entry name" value="MRR RESTRICTION SYSTEM PROTEIN"/>
    <property type="match status" value="1"/>
</dbReference>
<dbReference type="GO" id="GO:0015666">
    <property type="term" value="F:restriction endodeoxyribonuclease activity"/>
    <property type="evidence" value="ECO:0007669"/>
    <property type="project" value="TreeGrafter"/>
</dbReference>
<feature type="compositionally biased region" description="Low complexity" evidence="1">
    <location>
        <begin position="205"/>
        <end position="229"/>
    </location>
</feature>
<dbReference type="Pfam" id="PF04471">
    <property type="entry name" value="Mrr_cat"/>
    <property type="match status" value="1"/>
</dbReference>
<dbReference type="AlphaFoldDB" id="A0A0R0DDT1"/>
<dbReference type="STRING" id="336566.ABB30_12370"/>
<dbReference type="SUPFAM" id="SSF52980">
    <property type="entry name" value="Restriction endonuclease-like"/>
    <property type="match status" value="1"/>
</dbReference>
<gene>
    <name evidence="3" type="ORF">ABB30_12370</name>
</gene>
<dbReference type="Proteomes" id="UP000050956">
    <property type="component" value="Unassembled WGS sequence"/>
</dbReference>
<evidence type="ECO:0000313" key="3">
    <source>
        <dbReference type="EMBL" id="KRG75240.1"/>
    </source>
</evidence>
<dbReference type="InterPro" id="IPR011335">
    <property type="entry name" value="Restrct_endonuc-II-like"/>
</dbReference>
<evidence type="ECO:0000256" key="1">
    <source>
        <dbReference type="SAM" id="MobiDB-lite"/>
    </source>
</evidence>
<dbReference type="InterPro" id="IPR052906">
    <property type="entry name" value="Type_IV_Methyl-Rstrct_Enzyme"/>
</dbReference>
<dbReference type="EMBL" id="LDJM01000032">
    <property type="protein sequence ID" value="KRG75240.1"/>
    <property type="molecule type" value="Genomic_DNA"/>
</dbReference>
<sequence>MLAWLIALVVATACLALLAAWLWLPARQRIAREHGLSALADMHWRDFAHIVRRALIEKRGMQVIDDSEHTAGEPSADWLMQHNAQPWLVSCKHGLSYRIGEAAVVELGTKIRLAGAHGGLLLTQGTVSREGRELAARHRIEIIDGPALWSLLHPYLPGELESNASQHAQRTTIRRTGIAALGCLAIGLLTGIGLDSMTGTAADTAGQRPAAPSAAAQGSSAQQPAAQAAKTPATLPDALAVEEDASQWLVDGIDIRVQNPDPALLRRYQQQVSRLLASTAGLHSAIWMTQTTVTVDRDVDEVRAMELICPVLHRYPSLRTVRVQLNPRVGTQEQVRWRQCSIN</sequence>
<name>A0A0R0DDT1_9GAMM</name>
<dbReference type="PATRIC" id="fig|336566.3.peg.1978"/>
<organism evidence="3 4">
    <name type="scientific">Stenotrophomonas ginsengisoli</name>
    <dbReference type="NCBI Taxonomy" id="336566"/>
    <lineage>
        <taxon>Bacteria</taxon>
        <taxon>Pseudomonadati</taxon>
        <taxon>Pseudomonadota</taxon>
        <taxon>Gammaproteobacteria</taxon>
        <taxon>Lysobacterales</taxon>
        <taxon>Lysobacteraceae</taxon>
        <taxon>Stenotrophomonas</taxon>
    </lineage>
</organism>
<feature type="region of interest" description="Disordered" evidence="1">
    <location>
        <begin position="200"/>
        <end position="233"/>
    </location>
</feature>
<evidence type="ECO:0000313" key="4">
    <source>
        <dbReference type="Proteomes" id="UP000050956"/>
    </source>
</evidence>
<dbReference type="GO" id="GO:0003677">
    <property type="term" value="F:DNA binding"/>
    <property type="evidence" value="ECO:0007669"/>
    <property type="project" value="InterPro"/>
</dbReference>
<evidence type="ECO:0000259" key="2">
    <source>
        <dbReference type="Pfam" id="PF04471"/>
    </source>
</evidence>
<protein>
    <recommendedName>
        <fullName evidence="2">Restriction endonuclease type IV Mrr domain-containing protein</fullName>
    </recommendedName>
</protein>
<dbReference type="GO" id="GO:0009307">
    <property type="term" value="P:DNA restriction-modification system"/>
    <property type="evidence" value="ECO:0007669"/>
    <property type="project" value="InterPro"/>
</dbReference>
<dbReference type="InterPro" id="IPR007560">
    <property type="entry name" value="Restrct_endonuc_IV_Mrr"/>
</dbReference>
<reference evidence="3 4" key="1">
    <citation type="submission" date="2015-05" db="EMBL/GenBank/DDBJ databases">
        <title>Genome sequencing and analysis of members of genus Stenotrophomonas.</title>
        <authorList>
            <person name="Patil P.P."/>
            <person name="Midha S."/>
            <person name="Patil P.B."/>
        </authorList>
    </citation>
    <scope>NUCLEOTIDE SEQUENCE [LARGE SCALE GENOMIC DNA]</scope>
    <source>
        <strain evidence="3 4">DSM 24757</strain>
    </source>
</reference>
<accession>A0A0R0DDT1</accession>
<feature type="domain" description="Restriction endonuclease type IV Mrr" evidence="2">
    <location>
        <begin position="40"/>
        <end position="152"/>
    </location>
</feature>